<protein>
    <submittedName>
        <fullName evidence="2">Uncharacterized protein</fullName>
    </submittedName>
</protein>
<reference evidence="2" key="1">
    <citation type="journal article" date="2020" name="New Phytol.">
        <title>Comparative genomics reveals dynamic genome evolution in host specialist ectomycorrhizal fungi.</title>
        <authorList>
            <person name="Lofgren L.A."/>
            <person name="Nguyen N.H."/>
            <person name="Vilgalys R."/>
            <person name="Ruytinx J."/>
            <person name="Liao H.L."/>
            <person name="Branco S."/>
            <person name="Kuo A."/>
            <person name="LaButti K."/>
            <person name="Lipzen A."/>
            <person name="Andreopoulos W."/>
            <person name="Pangilinan J."/>
            <person name="Riley R."/>
            <person name="Hundley H."/>
            <person name="Na H."/>
            <person name="Barry K."/>
            <person name="Grigoriev I.V."/>
            <person name="Stajich J.E."/>
            <person name="Kennedy P.G."/>
        </authorList>
    </citation>
    <scope>NUCLEOTIDE SEQUENCE</scope>
    <source>
        <strain evidence="2">FC423</strain>
    </source>
</reference>
<dbReference type="EMBL" id="JABBWM010000093">
    <property type="protein sequence ID" value="KAG2091967.1"/>
    <property type="molecule type" value="Genomic_DNA"/>
</dbReference>
<evidence type="ECO:0000313" key="3">
    <source>
        <dbReference type="Proteomes" id="UP000823399"/>
    </source>
</evidence>
<dbReference type="AlphaFoldDB" id="A0A9P7EV36"/>
<proteinExistence type="predicted"/>
<keyword evidence="1" id="KW-0812">Transmembrane</keyword>
<comment type="caution">
    <text evidence="2">The sequence shown here is derived from an EMBL/GenBank/DDBJ whole genome shotgun (WGS) entry which is preliminary data.</text>
</comment>
<feature type="transmembrane region" description="Helical" evidence="1">
    <location>
        <begin position="34"/>
        <end position="52"/>
    </location>
</feature>
<keyword evidence="1" id="KW-1133">Transmembrane helix</keyword>
<organism evidence="2 3">
    <name type="scientific">Suillus discolor</name>
    <dbReference type="NCBI Taxonomy" id="1912936"/>
    <lineage>
        <taxon>Eukaryota</taxon>
        <taxon>Fungi</taxon>
        <taxon>Dikarya</taxon>
        <taxon>Basidiomycota</taxon>
        <taxon>Agaricomycotina</taxon>
        <taxon>Agaricomycetes</taxon>
        <taxon>Agaricomycetidae</taxon>
        <taxon>Boletales</taxon>
        <taxon>Suillineae</taxon>
        <taxon>Suillaceae</taxon>
        <taxon>Suillus</taxon>
    </lineage>
</organism>
<keyword evidence="3" id="KW-1185">Reference proteome</keyword>
<name>A0A9P7EV36_9AGAM</name>
<evidence type="ECO:0000313" key="2">
    <source>
        <dbReference type="EMBL" id="KAG2091967.1"/>
    </source>
</evidence>
<dbReference type="Proteomes" id="UP000823399">
    <property type="component" value="Unassembled WGS sequence"/>
</dbReference>
<feature type="transmembrane region" description="Helical" evidence="1">
    <location>
        <begin position="64"/>
        <end position="85"/>
    </location>
</feature>
<keyword evidence="1" id="KW-0472">Membrane</keyword>
<dbReference type="GeneID" id="64692105"/>
<accession>A0A9P7EV36</accession>
<gene>
    <name evidence="2" type="ORF">F5147DRAFT_435447</name>
</gene>
<dbReference type="RefSeq" id="XP_041286712.1">
    <property type="nucleotide sequence ID" value="XM_041429846.1"/>
</dbReference>
<evidence type="ECO:0000256" key="1">
    <source>
        <dbReference type="SAM" id="Phobius"/>
    </source>
</evidence>
<sequence length="138" mass="15444">MTGDRKLRHITTADWSAYKQYTSRVQVLGDMNSNLFGGIVVHAMIGFLRLTFEDSGAEKALIIFMHAYVAARVLASGRFVCVWYLRKKISGRISCFQLYQVSADTTFRSRGTTCDVSSQRARSLWTHAPAGSITTLVQ</sequence>